<dbReference type="EMBL" id="NTYF01000023">
    <property type="protein sequence ID" value="PER55819.1"/>
    <property type="molecule type" value="Genomic_DNA"/>
</dbReference>
<reference evidence="3 4" key="1">
    <citation type="submission" date="2017-09" db="EMBL/GenBank/DDBJ databases">
        <title>Large-scale bioinformatics analysis of Bacillus genomes uncovers conserved roles of natural products in bacterial physiology.</title>
        <authorList>
            <consortium name="Agbiome Team Llc"/>
            <person name="Bleich R.M."/>
            <person name="Kirk G.J."/>
            <person name="Santa Maria K.C."/>
            <person name="Allen S.E."/>
            <person name="Farag S."/>
            <person name="Shank E.A."/>
            <person name="Bowers A."/>
        </authorList>
    </citation>
    <scope>NUCLEOTIDE SEQUENCE [LARGE SCALE GENOMIC DNA]</scope>
    <source>
        <strain evidence="3 4">AFS005140</strain>
    </source>
</reference>
<dbReference type="AlphaFoldDB" id="A0ABD6SH21"/>
<accession>A0ABD6SH21</accession>
<evidence type="ECO:0000256" key="1">
    <source>
        <dbReference type="SAM" id="MobiDB-lite"/>
    </source>
</evidence>
<feature type="region of interest" description="Disordered" evidence="1">
    <location>
        <begin position="84"/>
        <end position="105"/>
    </location>
</feature>
<feature type="transmembrane region" description="Helical" evidence="2">
    <location>
        <begin position="26"/>
        <end position="47"/>
    </location>
</feature>
<keyword evidence="2" id="KW-0812">Transmembrane</keyword>
<dbReference type="RefSeq" id="WP_098317156.1">
    <property type="nucleotide sequence ID" value="NZ_NTYF01000023.1"/>
</dbReference>
<evidence type="ECO:0000313" key="3">
    <source>
        <dbReference type="EMBL" id="PER55819.1"/>
    </source>
</evidence>
<organism evidence="3 4">
    <name type="scientific">Bacillus thuringiensis</name>
    <dbReference type="NCBI Taxonomy" id="1428"/>
    <lineage>
        <taxon>Bacteria</taxon>
        <taxon>Bacillati</taxon>
        <taxon>Bacillota</taxon>
        <taxon>Bacilli</taxon>
        <taxon>Bacillales</taxon>
        <taxon>Bacillaceae</taxon>
        <taxon>Bacillus</taxon>
        <taxon>Bacillus cereus group</taxon>
    </lineage>
</organism>
<comment type="caution">
    <text evidence="3">The sequence shown here is derived from an EMBL/GenBank/DDBJ whole genome shotgun (WGS) entry which is preliminary data.</text>
</comment>
<dbReference type="Proteomes" id="UP000219897">
    <property type="component" value="Unassembled WGS sequence"/>
</dbReference>
<proteinExistence type="predicted"/>
<evidence type="ECO:0000313" key="4">
    <source>
        <dbReference type="Proteomes" id="UP000219897"/>
    </source>
</evidence>
<gene>
    <name evidence="3" type="ORF">CN495_08695</name>
</gene>
<protein>
    <submittedName>
        <fullName evidence="3">Uncharacterized protein</fullName>
    </submittedName>
</protein>
<evidence type="ECO:0000256" key="2">
    <source>
        <dbReference type="SAM" id="Phobius"/>
    </source>
</evidence>
<keyword evidence="2" id="KW-1133">Transmembrane helix</keyword>
<name>A0ABD6SH21_BACTU</name>
<sequence length="105" mass="11698">MIELKGNGQIQEQEGKKKRQKLSAKIAQVVFMGIAVLPVGYVVYAYYGETIKDVSINTTSKITESVNSALDSLLDKDKENRKEIEEKQKNAPKTDIIPSLDTKTP</sequence>
<keyword evidence="2" id="KW-0472">Membrane</keyword>